<accession>A0A6F8VCN0</accession>
<dbReference type="EMBL" id="AP022853">
    <property type="protein sequence ID" value="BCB27593.1"/>
    <property type="molecule type" value="Genomic_DNA"/>
</dbReference>
<dbReference type="InterPro" id="IPR035965">
    <property type="entry name" value="PAS-like_dom_sf"/>
</dbReference>
<feature type="domain" description="PAS" evidence="2">
    <location>
        <begin position="27"/>
        <end position="72"/>
    </location>
</feature>
<organism evidence="6 7">
    <name type="scientific">Sulfurimicrobium lacus</name>
    <dbReference type="NCBI Taxonomy" id="2715678"/>
    <lineage>
        <taxon>Bacteria</taxon>
        <taxon>Pseudomonadati</taxon>
        <taxon>Pseudomonadota</taxon>
        <taxon>Betaproteobacteria</taxon>
        <taxon>Nitrosomonadales</taxon>
        <taxon>Sulfuricellaceae</taxon>
        <taxon>Sulfurimicrobium</taxon>
    </lineage>
</organism>
<dbReference type="FunFam" id="3.30.70.270:FF:000001">
    <property type="entry name" value="Diguanylate cyclase domain protein"/>
    <property type="match status" value="1"/>
</dbReference>
<evidence type="ECO:0000259" key="5">
    <source>
        <dbReference type="PROSITE" id="PS50887"/>
    </source>
</evidence>
<proteinExistence type="predicted"/>
<dbReference type="InterPro" id="IPR001610">
    <property type="entry name" value="PAC"/>
</dbReference>
<dbReference type="RefSeq" id="WP_173065516.1">
    <property type="nucleotide sequence ID" value="NZ_AP022853.1"/>
</dbReference>
<dbReference type="InterPro" id="IPR001633">
    <property type="entry name" value="EAL_dom"/>
</dbReference>
<dbReference type="InterPro" id="IPR043128">
    <property type="entry name" value="Rev_trsase/Diguanyl_cyclase"/>
</dbReference>
<dbReference type="AlphaFoldDB" id="A0A6F8VCN0"/>
<dbReference type="SUPFAM" id="SSF55785">
    <property type="entry name" value="PYP-like sensor domain (PAS domain)"/>
    <property type="match status" value="2"/>
</dbReference>
<dbReference type="Gene3D" id="3.20.20.450">
    <property type="entry name" value="EAL domain"/>
    <property type="match status" value="1"/>
</dbReference>
<dbReference type="PANTHER" id="PTHR44757:SF2">
    <property type="entry name" value="BIOFILM ARCHITECTURE MAINTENANCE PROTEIN MBAA"/>
    <property type="match status" value="1"/>
</dbReference>
<dbReference type="GO" id="GO:0071732">
    <property type="term" value="P:cellular response to nitric oxide"/>
    <property type="evidence" value="ECO:0007669"/>
    <property type="project" value="UniProtKB-ARBA"/>
</dbReference>
<dbReference type="SUPFAM" id="SSF141868">
    <property type="entry name" value="EAL domain-like"/>
    <property type="match status" value="1"/>
</dbReference>
<feature type="domain" description="PAS" evidence="2">
    <location>
        <begin position="145"/>
        <end position="190"/>
    </location>
</feature>
<dbReference type="InterPro" id="IPR000160">
    <property type="entry name" value="GGDEF_dom"/>
</dbReference>
<evidence type="ECO:0000313" key="6">
    <source>
        <dbReference type="EMBL" id="BCB27593.1"/>
    </source>
</evidence>
<dbReference type="GO" id="GO:0071111">
    <property type="term" value="F:cyclic-guanylate-specific phosphodiesterase activity"/>
    <property type="evidence" value="ECO:0007669"/>
    <property type="project" value="UniProtKB-EC"/>
</dbReference>
<gene>
    <name evidence="6" type="ORF">SKTS_24790</name>
</gene>
<dbReference type="SMART" id="SM00052">
    <property type="entry name" value="EAL"/>
    <property type="match status" value="1"/>
</dbReference>
<dbReference type="PROSITE" id="PS50883">
    <property type="entry name" value="EAL"/>
    <property type="match status" value="1"/>
</dbReference>
<dbReference type="CDD" id="cd01948">
    <property type="entry name" value="EAL"/>
    <property type="match status" value="1"/>
</dbReference>
<dbReference type="PROSITE" id="PS50112">
    <property type="entry name" value="PAS"/>
    <property type="match status" value="2"/>
</dbReference>
<evidence type="ECO:0000259" key="3">
    <source>
        <dbReference type="PROSITE" id="PS50113"/>
    </source>
</evidence>
<dbReference type="Proteomes" id="UP000502260">
    <property type="component" value="Chromosome"/>
</dbReference>
<dbReference type="PANTHER" id="PTHR44757">
    <property type="entry name" value="DIGUANYLATE CYCLASE DGCP"/>
    <property type="match status" value="1"/>
</dbReference>
<dbReference type="FunFam" id="3.20.20.450:FF:000001">
    <property type="entry name" value="Cyclic di-GMP phosphodiesterase yahA"/>
    <property type="match status" value="1"/>
</dbReference>
<reference evidence="7" key="1">
    <citation type="submission" date="2020-03" db="EMBL/GenBank/DDBJ databases">
        <title>Complete genome sequence of sulfur-oxidizing bacterium skT11.</title>
        <authorList>
            <person name="Kanda M."/>
            <person name="Kojima H."/>
            <person name="Fukui M."/>
        </authorList>
    </citation>
    <scope>NUCLEOTIDE SEQUENCE [LARGE SCALE GENOMIC DNA]</scope>
    <source>
        <strain evidence="7">skT11</strain>
    </source>
</reference>
<dbReference type="CDD" id="cd00130">
    <property type="entry name" value="PAS"/>
    <property type="match status" value="1"/>
</dbReference>
<dbReference type="NCBIfam" id="TIGR00254">
    <property type="entry name" value="GGDEF"/>
    <property type="match status" value="1"/>
</dbReference>
<feature type="domain" description="EAL" evidence="4">
    <location>
        <begin position="444"/>
        <end position="698"/>
    </location>
</feature>
<dbReference type="PROSITE" id="PS50887">
    <property type="entry name" value="GGDEF"/>
    <property type="match status" value="1"/>
</dbReference>
<feature type="domain" description="GGDEF" evidence="5">
    <location>
        <begin position="301"/>
        <end position="435"/>
    </location>
</feature>
<keyword evidence="7" id="KW-1185">Reference proteome</keyword>
<dbReference type="KEGG" id="slac:SKTS_24790"/>
<dbReference type="Pfam" id="PF00990">
    <property type="entry name" value="GGDEF"/>
    <property type="match status" value="1"/>
</dbReference>
<dbReference type="SMART" id="SM00086">
    <property type="entry name" value="PAC"/>
    <property type="match status" value="2"/>
</dbReference>
<protein>
    <recommendedName>
        <fullName evidence="8">GGDEF domain-containing protein</fullName>
    </recommendedName>
</protein>
<dbReference type="PROSITE" id="PS50113">
    <property type="entry name" value="PAC"/>
    <property type="match status" value="1"/>
</dbReference>
<dbReference type="NCBIfam" id="TIGR00229">
    <property type="entry name" value="sensory_box"/>
    <property type="match status" value="2"/>
</dbReference>
<dbReference type="InterPro" id="IPR000700">
    <property type="entry name" value="PAS-assoc_C"/>
</dbReference>
<comment type="catalytic activity">
    <reaction evidence="1">
        <text>3',3'-c-di-GMP + H2O = 5'-phosphoguanylyl(3'-&gt;5')guanosine + H(+)</text>
        <dbReference type="Rhea" id="RHEA:24902"/>
        <dbReference type="ChEBI" id="CHEBI:15377"/>
        <dbReference type="ChEBI" id="CHEBI:15378"/>
        <dbReference type="ChEBI" id="CHEBI:58754"/>
        <dbReference type="ChEBI" id="CHEBI:58805"/>
        <dbReference type="EC" id="3.1.4.52"/>
    </reaction>
    <physiologicalReaction direction="left-to-right" evidence="1">
        <dbReference type="Rhea" id="RHEA:24903"/>
    </physiologicalReaction>
</comment>
<dbReference type="InterPro" id="IPR029787">
    <property type="entry name" value="Nucleotide_cyclase"/>
</dbReference>
<sequence length="707" mass="79810">MSHSILQRNEAPHIVTRNSLGRAIEQTLHQWVDAINAIASPIFIHDQECRIVRANRAYAARAGLKPGEFVGKPYWEVFPKGKGPLPGCVHAYKEHQTDEGRDEVVTAEGNIFLSNSFVIRDKFGEYLHSVHVMEDITERYRAEAQQRIASQVFNSTAESIMILDARMSIIDVNQAYTATTGYSLTEVAGRKPWHIEAMVDKTLFDSVRKTLRLCDHWRGETRKQRKNGEIYPALLNFSVVRDARGRSCRYILMFNDISDLKATQEHYEYLANHDRLTGLPNRNLFYDRLQHGLDKAMRSKEKLAVMFIDLDNFKNINDTMGHEMGDLVLSQTAERLRACTRKEDTIARLGGDEFTVLAEDLHDPVGVVSSTASRIIEMLAQPFHFDGQEAQVSASVGIALYPDNGPDLQNLLKNADAAMYQAKLTGKNNYQFFTEYMNVKAKQRVQMDRDLRHALKNGELFLAYQPQIELDSGRIIGVEALLRWRHPQLGLIPPQQFIPVAESSGLILSLGDWVMNAACNQIAEWEKRGMNGFRVAVNLSARQFRHNHLAESIRNIIAEKNADPTLLEIELTESAMMDDTEQASRTMHQLKDMGIHIAVDDFGMGYSSLNYLKRFPIDSLKIDGNFIREVASSEDDAAIATAIITMGHSMQLKVIAEGVETQEQLGFLRARDCDAVQGFFMSHPMRAEKMTAILGVDPGCFAATRED</sequence>
<evidence type="ECO:0000313" key="7">
    <source>
        <dbReference type="Proteomes" id="UP000502260"/>
    </source>
</evidence>
<name>A0A6F8VCN0_9PROT</name>
<dbReference type="Gene3D" id="3.30.450.20">
    <property type="entry name" value="PAS domain"/>
    <property type="match status" value="2"/>
</dbReference>
<evidence type="ECO:0000259" key="4">
    <source>
        <dbReference type="PROSITE" id="PS50883"/>
    </source>
</evidence>
<dbReference type="SUPFAM" id="SSF55073">
    <property type="entry name" value="Nucleotide cyclase"/>
    <property type="match status" value="1"/>
</dbReference>
<dbReference type="Pfam" id="PF13426">
    <property type="entry name" value="PAS_9"/>
    <property type="match status" value="2"/>
</dbReference>
<dbReference type="Gene3D" id="3.30.70.270">
    <property type="match status" value="1"/>
</dbReference>
<dbReference type="Pfam" id="PF00563">
    <property type="entry name" value="EAL"/>
    <property type="match status" value="1"/>
</dbReference>
<evidence type="ECO:0008006" key="8">
    <source>
        <dbReference type="Google" id="ProtNLM"/>
    </source>
</evidence>
<dbReference type="SMART" id="SM00267">
    <property type="entry name" value="GGDEF"/>
    <property type="match status" value="1"/>
</dbReference>
<dbReference type="CDD" id="cd01949">
    <property type="entry name" value="GGDEF"/>
    <property type="match status" value="1"/>
</dbReference>
<dbReference type="InterPro" id="IPR052155">
    <property type="entry name" value="Biofilm_reg_signaling"/>
</dbReference>
<feature type="domain" description="PAC" evidence="3">
    <location>
        <begin position="217"/>
        <end position="269"/>
    </location>
</feature>
<dbReference type="InterPro" id="IPR035919">
    <property type="entry name" value="EAL_sf"/>
</dbReference>
<evidence type="ECO:0000259" key="2">
    <source>
        <dbReference type="PROSITE" id="PS50112"/>
    </source>
</evidence>
<dbReference type="SMART" id="SM00091">
    <property type="entry name" value="PAS"/>
    <property type="match status" value="2"/>
</dbReference>
<dbReference type="InterPro" id="IPR000014">
    <property type="entry name" value="PAS"/>
</dbReference>
<evidence type="ECO:0000256" key="1">
    <source>
        <dbReference type="ARBA" id="ARBA00051114"/>
    </source>
</evidence>